<organism evidence="2 3">
    <name type="scientific">Leucobacter chromiiresistens</name>
    <dbReference type="NCBI Taxonomy" id="1079994"/>
    <lineage>
        <taxon>Bacteria</taxon>
        <taxon>Bacillati</taxon>
        <taxon>Actinomycetota</taxon>
        <taxon>Actinomycetes</taxon>
        <taxon>Micrococcales</taxon>
        <taxon>Microbacteriaceae</taxon>
        <taxon>Leucobacter</taxon>
    </lineage>
</organism>
<dbReference type="STRING" id="1079994.SAMN04488565_0638"/>
<evidence type="ECO:0000313" key="3">
    <source>
        <dbReference type="Proteomes" id="UP000182690"/>
    </source>
</evidence>
<dbReference type="EMBL" id="FNKB01000001">
    <property type="protein sequence ID" value="SDQ11571.1"/>
    <property type="molecule type" value="Genomic_DNA"/>
</dbReference>
<evidence type="ECO:0000256" key="1">
    <source>
        <dbReference type="SAM" id="MobiDB-lite"/>
    </source>
</evidence>
<sequence length="31" mass="3115">MNRVLAAGGTTRLDSPRGGPTTLEVSVPCAS</sequence>
<dbReference type="Proteomes" id="UP000182690">
    <property type="component" value="Unassembled WGS sequence"/>
</dbReference>
<accession>A0A1H0Y930</accession>
<dbReference type="AlphaFoldDB" id="A0A1H0Y930"/>
<gene>
    <name evidence="2" type="ORF">SAMN04488565_0638</name>
</gene>
<proteinExistence type="predicted"/>
<reference evidence="2 3" key="1">
    <citation type="submission" date="2016-10" db="EMBL/GenBank/DDBJ databases">
        <authorList>
            <person name="de Groot N.N."/>
        </authorList>
    </citation>
    <scope>NUCLEOTIDE SEQUENCE [LARGE SCALE GENOMIC DNA]</scope>
    <source>
        <strain evidence="2 3">DSM 22788</strain>
    </source>
</reference>
<feature type="region of interest" description="Disordered" evidence="1">
    <location>
        <begin position="1"/>
        <end position="31"/>
    </location>
</feature>
<evidence type="ECO:0008006" key="4">
    <source>
        <dbReference type="Google" id="ProtNLM"/>
    </source>
</evidence>
<name>A0A1H0Y930_9MICO</name>
<protein>
    <recommendedName>
        <fullName evidence="4">Histidine kinase</fullName>
    </recommendedName>
</protein>
<evidence type="ECO:0000313" key="2">
    <source>
        <dbReference type="EMBL" id="SDQ11571.1"/>
    </source>
</evidence>